<comment type="caution">
    <text evidence="2">The sequence shown here is derived from an EMBL/GenBank/DDBJ whole genome shotgun (WGS) entry which is preliminary data.</text>
</comment>
<reference evidence="2" key="1">
    <citation type="submission" date="2021-06" db="EMBL/GenBank/DDBJ databases">
        <authorList>
            <person name="Kallberg Y."/>
            <person name="Tangrot J."/>
            <person name="Rosling A."/>
        </authorList>
    </citation>
    <scope>NUCLEOTIDE SEQUENCE</scope>
    <source>
        <strain evidence="2">FL130A</strain>
    </source>
</reference>
<accession>A0A9N9G0J5</accession>
<organism evidence="2 3">
    <name type="scientific">Ambispora leptoticha</name>
    <dbReference type="NCBI Taxonomy" id="144679"/>
    <lineage>
        <taxon>Eukaryota</taxon>
        <taxon>Fungi</taxon>
        <taxon>Fungi incertae sedis</taxon>
        <taxon>Mucoromycota</taxon>
        <taxon>Glomeromycotina</taxon>
        <taxon>Glomeromycetes</taxon>
        <taxon>Archaeosporales</taxon>
        <taxon>Ambisporaceae</taxon>
        <taxon>Ambispora</taxon>
    </lineage>
</organism>
<evidence type="ECO:0000313" key="2">
    <source>
        <dbReference type="EMBL" id="CAG8573217.1"/>
    </source>
</evidence>
<proteinExistence type="predicted"/>
<gene>
    <name evidence="2" type="ORF">ALEPTO_LOCUS6911</name>
</gene>
<evidence type="ECO:0000313" key="3">
    <source>
        <dbReference type="Proteomes" id="UP000789508"/>
    </source>
</evidence>
<dbReference type="OrthoDB" id="10541067at2759"/>
<dbReference type="Proteomes" id="UP000789508">
    <property type="component" value="Unassembled WGS sequence"/>
</dbReference>
<feature type="region of interest" description="Disordered" evidence="1">
    <location>
        <begin position="1"/>
        <end position="35"/>
    </location>
</feature>
<sequence length="62" mass="6904">MDLSSSSSTASVFAKRKNPFDKEDQEPSCSTPKKISCKETNQEMIYGSVYKATTFSRSTQTL</sequence>
<dbReference type="AlphaFoldDB" id="A0A9N9G0J5"/>
<dbReference type="EMBL" id="CAJVPS010002651">
    <property type="protein sequence ID" value="CAG8573217.1"/>
    <property type="molecule type" value="Genomic_DNA"/>
</dbReference>
<name>A0A9N9G0J5_9GLOM</name>
<evidence type="ECO:0000256" key="1">
    <source>
        <dbReference type="SAM" id="MobiDB-lite"/>
    </source>
</evidence>
<keyword evidence="3" id="KW-1185">Reference proteome</keyword>
<protein>
    <submittedName>
        <fullName evidence="2">12548_t:CDS:1</fullName>
    </submittedName>
</protein>